<keyword evidence="5" id="KW-1185">Reference proteome</keyword>
<dbReference type="GO" id="GO:0004842">
    <property type="term" value="F:ubiquitin-protein transferase activity"/>
    <property type="evidence" value="ECO:0007669"/>
    <property type="project" value="TreeGrafter"/>
</dbReference>
<dbReference type="Pfam" id="PF12796">
    <property type="entry name" value="Ank_2"/>
    <property type="match status" value="1"/>
</dbReference>
<reference evidence="4 5" key="1">
    <citation type="journal article" date="2016" name="Nat. Commun.">
        <title>Ectomycorrhizal ecology is imprinted in the genome of the dominant symbiotic fungus Cenococcum geophilum.</title>
        <authorList>
            <consortium name="DOE Joint Genome Institute"/>
            <person name="Peter M."/>
            <person name="Kohler A."/>
            <person name="Ohm R.A."/>
            <person name="Kuo A."/>
            <person name="Krutzmann J."/>
            <person name="Morin E."/>
            <person name="Arend M."/>
            <person name="Barry K.W."/>
            <person name="Binder M."/>
            <person name="Choi C."/>
            <person name="Clum A."/>
            <person name="Copeland A."/>
            <person name="Grisel N."/>
            <person name="Haridas S."/>
            <person name="Kipfer T."/>
            <person name="LaButti K."/>
            <person name="Lindquist E."/>
            <person name="Lipzen A."/>
            <person name="Maire R."/>
            <person name="Meier B."/>
            <person name="Mihaltcheva S."/>
            <person name="Molinier V."/>
            <person name="Murat C."/>
            <person name="Poggeler S."/>
            <person name="Quandt C.A."/>
            <person name="Sperisen C."/>
            <person name="Tritt A."/>
            <person name="Tisserant E."/>
            <person name="Crous P.W."/>
            <person name="Henrissat B."/>
            <person name="Nehls U."/>
            <person name="Egli S."/>
            <person name="Spatafora J.W."/>
            <person name="Grigoriev I.V."/>
            <person name="Martin F.M."/>
        </authorList>
    </citation>
    <scope>NUCLEOTIDE SEQUENCE [LARGE SCALE GENOMIC DNA]</scope>
    <source>
        <strain evidence="4 5">CBS 207.34</strain>
    </source>
</reference>
<dbReference type="AlphaFoldDB" id="A0A8E2EU63"/>
<keyword evidence="2 3" id="KW-0040">ANK repeat</keyword>
<dbReference type="Pfam" id="PF00023">
    <property type="entry name" value="Ank"/>
    <property type="match status" value="1"/>
</dbReference>
<gene>
    <name evidence="4" type="ORF">AOQ84DRAFT_277676</name>
</gene>
<dbReference type="SUPFAM" id="SSF48403">
    <property type="entry name" value="Ankyrin repeat"/>
    <property type="match status" value="1"/>
</dbReference>
<evidence type="ECO:0000313" key="5">
    <source>
        <dbReference type="Proteomes" id="UP000250140"/>
    </source>
</evidence>
<dbReference type="GO" id="GO:0085020">
    <property type="term" value="P:protein K6-linked ubiquitination"/>
    <property type="evidence" value="ECO:0007669"/>
    <property type="project" value="TreeGrafter"/>
</dbReference>
<dbReference type="Proteomes" id="UP000250140">
    <property type="component" value="Unassembled WGS sequence"/>
</dbReference>
<dbReference type="InterPro" id="IPR002110">
    <property type="entry name" value="Ankyrin_rpt"/>
</dbReference>
<feature type="non-terminal residue" evidence="4">
    <location>
        <position position="1"/>
    </location>
</feature>
<protein>
    <submittedName>
        <fullName evidence="4">Ankyrin</fullName>
    </submittedName>
</protein>
<dbReference type="SMART" id="SM00248">
    <property type="entry name" value="ANK"/>
    <property type="match status" value="3"/>
</dbReference>
<proteinExistence type="predicted"/>
<dbReference type="EMBL" id="KV750394">
    <property type="protein sequence ID" value="OCL04962.1"/>
    <property type="molecule type" value="Genomic_DNA"/>
</dbReference>
<keyword evidence="1" id="KW-0677">Repeat</keyword>
<sequence length="125" mass="13168">RRTALQAAIEIGNHEIVRLLLSADADVNAAPALDGGVTALQAAAIKGYIPVANTLLNHGAQVNAKPAKFNGRTALEGAAEYGRIDMLQLLLDAGAQIDGDGQDQYERAVKRASMNGHNAARRLLE</sequence>
<feature type="repeat" description="ANK" evidence="3">
    <location>
        <begin position="35"/>
        <end position="67"/>
    </location>
</feature>
<dbReference type="PANTHER" id="PTHR24171">
    <property type="entry name" value="ANKYRIN REPEAT DOMAIN-CONTAINING PROTEIN 39-RELATED"/>
    <property type="match status" value="1"/>
</dbReference>
<evidence type="ECO:0000256" key="2">
    <source>
        <dbReference type="ARBA" id="ARBA00023043"/>
    </source>
</evidence>
<dbReference type="Gene3D" id="1.25.40.20">
    <property type="entry name" value="Ankyrin repeat-containing domain"/>
    <property type="match status" value="1"/>
</dbReference>
<feature type="non-terminal residue" evidence="4">
    <location>
        <position position="125"/>
    </location>
</feature>
<accession>A0A8E2EU63</accession>
<dbReference type="PROSITE" id="PS50088">
    <property type="entry name" value="ANK_REPEAT"/>
    <property type="match status" value="3"/>
</dbReference>
<evidence type="ECO:0000313" key="4">
    <source>
        <dbReference type="EMBL" id="OCL04962.1"/>
    </source>
</evidence>
<dbReference type="OrthoDB" id="539213at2759"/>
<feature type="repeat" description="ANK" evidence="3">
    <location>
        <begin position="1"/>
        <end position="32"/>
    </location>
</feature>
<feature type="repeat" description="ANK" evidence="3">
    <location>
        <begin position="70"/>
        <end position="102"/>
    </location>
</feature>
<dbReference type="PROSITE" id="PS50297">
    <property type="entry name" value="ANK_REP_REGION"/>
    <property type="match status" value="3"/>
</dbReference>
<dbReference type="InterPro" id="IPR036770">
    <property type="entry name" value="Ankyrin_rpt-contain_sf"/>
</dbReference>
<organism evidence="4 5">
    <name type="scientific">Glonium stellatum</name>
    <dbReference type="NCBI Taxonomy" id="574774"/>
    <lineage>
        <taxon>Eukaryota</taxon>
        <taxon>Fungi</taxon>
        <taxon>Dikarya</taxon>
        <taxon>Ascomycota</taxon>
        <taxon>Pezizomycotina</taxon>
        <taxon>Dothideomycetes</taxon>
        <taxon>Pleosporomycetidae</taxon>
        <taxon>Gloniales</taxon>
        <taxon>Gloniaceae</taxon>
        <taxon>Glonium</taxon>
    </lineage>
</organism>
<evidence type="ECO:0000256" key="1">
    <source>
        <dbReference type="ARBA" id="ARBA00022737"/>
    </source>
</evidence>
<dbReference type="PANTHER" id="PTHR24171:SF8">
    <property type="entry name" value="BRCA1-ASSOCIATED RING DOMAIN PROTEIN 1"/>
    <property type="match status" value="1"/>
</dbReference>
<name>A0A8E2EU63_9PEZI</name>
<evidence type="ECO:0000256" key="3">
    <source>
        <dbReference type="PROSITE-ProRule" id="PRU00023"/>
    </source>
</evidence>